<dbReference type="WBParaSite" id="maker-uti_cns_0000282-snap-gene-0.2-mRNA-1">
    <property type="protein sequence ID" value="maker-uti_cns_0000282-snap-gene-0.2-mRNA-1"/>
    <property type="gene ID" value="maker-uti_cns_0000282-snap-gene-0.2"/>
</dbReference>
<evidence type="ECO:0000256" key="2">
    <source>
        <dbReference type="SAM" id="SignalP"/>
    </source>
</evidence>
<dbReference type="GO" id="GO:0005524">
    <property type="term" value="F:ATP binding"/>
    <property type="evidence" value="ECO:0007669"/>
    <property type="project" value="InterPro"/>
</dbReference>
<dbReference type="Pfam" id="PF00069">
    <property type="entry name" value="Pkinase"/>
    <property type="match status" value="1"/>
</dbReference>
<feature type="region of interest" description="Disordered" evidence="1">
    <location>
        <begin position="506"/>
        <end position="539"/>
    </location>
</feature>
<reference evidence="5" key="1">
    <citation type="submission" date="2016-11" db="UniProtKB">
        <authorList>
            <consortium name="WormBaseParasite"/>
        </authorList>
    </citation>
    <scope>IDENTIFICATION</scope>
</reference>
<dbReference type="GO" id="GO:0051999">
    <property type="term" value="P:mannosyl-inositol phosphorylceramide biosynthetic process"/>
    <property type="evidence" value="ECO:0007669"/>
    <property type="project" value="TreeGrafter"/>
</dbReference>
<dbReference type="PANTHER" id="PTHR32385:SF15">
    <property type="entry name" value="INOSITOL PHOSPHOCERAMIDE MANNOSYLTRANSFERASE 1"/>
    <property type="match status" value="1"/>
</dbReference>
<dbReference type="PROSITE" id="PS50011">
    <property type="entry name" value="PROTEIN_KINASE_DOM"/>
    <property type="match status" value="1"/>
</dbReference>
<keyword evidence="2" id="KW-0732">Signal</keyword>
<dbReference type="Gene3D" id="3.90.550.20">
    <property type="match status" value="1"/>
</dbReference>
<keyword evidence="4" id="KW-1185">Reference proteome</keyword>
<dbReference type="PANTHER" id="PTHR32385">
    <property type="entry name" value="MANNOSYL PHOSPHORYLINOSITOL CERAMIDE SYNTHASE"/>
    <property type="match status" value="1"/>
</dbReference>
<feature type="chain" id="PRO_5009318944" evidence="2">
    <location>
        <begin position="42"/>
        <end position="825"/>
    </location>
</feature>
<dbReference type="Proteomes" id="UP000095280">
    <property type="component" value="Unplaced"/>
</dbReference>
<protein>
    <submittedName>
        <fullName evidence="5">Protein kinase domain-containing protein</fullName>
    </submittedName>
</protein>
<feature type="domain" description="Protein kinase" evidence="3">
    <location>
        <begin position="635"/>
        <end position="825"/>
    </location>
</feature>
<dbReference type="Gene3D" id="1.10.510.10">
    <property type="entry name" value="Transferase(Phosphotransferase) domain 1"/>
    <property type="match status" value="1"/>
</dbReference>
<feature type="compositionally biased region" description="Low complexity" evidence="1">
    <location>
        <begin position="516"/>
        <end position="525"/>
    </location>
</feature>
<dbReference type="InterPro" id="IPR051706">
    <property type="entry name" value="Glycosyltransferase_domain"/>
</dbReference>
<dbReference type="GO" id="GO:0004672">
    <property type="term" value="F:protein kinase activity"/>
    <property type="evidence" value="ECO:0007669"/>
    <property type="project" value="InterPro"/>
</dbReference>
<organism evidence="4 5">
    <name type="scientific">Macrostomum lignano</name>
    <dbReference type="NCBI Taxonomy" id="282301"/>
    <lineage>
        <taxon>Eukaryota</taxon>
        <taxon>Metazoa</taxon>
        <taxon>Spiralia</taxon>
        <taxon>Lophotrochozoa</taxon>
        <taxon>Platyhelminthes</taxon>
        <taxon>Rhabditophora</taxon>
        <taxon>Macrostomorpha</taxon>
        <taxon>Macrostomida</taxon>
        <taxon>Macrostomidae</taxon>
        <taxon>Macrostomum</taxon>
    </lineage>
</organism>
<feature type="compositionally biased region" description="Basic and acidic residues" evidence="1">
    <location>
        <begin position="506"/>
        <end position="515"/>
    </location>
</feature>
<evidence type="ECO:0000256" key="1">
    <source>
        <dbReference type="SAM" id="MobiDB-lite"/>
    </source>
</evidence>
<feature type="signal peptide" evidence="2">
    <location>
        <begin position="1"/>
        <end position="41"/>
    </location>
</feature>
<evidence type="ECO:0000313" key="5">
    <source>
        <dbReference type="WBParaSite" id="maker-uti_cns_0000282-snap-gene-0.2-mRNA-1"/>
    </source>
</evidence>
<sequence length="825" mass="93242">MQQPTQSSIRRCQQKSFRLYRRNRALIHCLMFVILVTLTLAAVTQPGWNGDKEVDNLSNAVADMAPVDQVRVPAGGPNKFVNEAPWAVKRSQDQGKLIIPKLIHHYFGEVAGIPARLVSEIHSWAVNHPDYEIHYWDAASVETKLLSKVEYAKYKRYYWNGTASSRERSLIARLLILHSLGGLSPDLNMRSLQSSTSYLTDSNCVIAQDRVEKAVFQFDFESLPSLSFLACKPKHHFVEYFLRKITEVSLRTGAVVLDVDTPAFLLHSFNSAVAAYDDECSARADCDFQDRVSLAEPAIFMPVMEPHLFDSLVDNCRHRDRLPFLKKEACYNLDANGNKPAGMSLAMPVYLPVWAPNKDRPLLSLARIAPAAGLTRKVKKHWRFQQIAKPDSGGETSNSESEADFPGHEALVNQHLQLLVESSKASDVEHQQPDLLEQQMLLKLLVSEQETMRNQSSSVREHRRRRFPFLYSRRKVSRDHGVQQAEYDEDEDFGAVDDAKLRLAEVDEESQKEQDSSTSQSTSELQPPPPSGPANQSNAQLDEPIVGSRWEQRQGLTTVFTNETMESQGGWGGVGVSGRSRGSGIRDMSSMFSESVGNSSKQMERHQSLVVSNLMVWHRYSEIPFDITSSEFTVKTPVLPLVQGGHLVFLMSKCNQSTHHYSVKIIKKANSSFGGASRMKRRHSITNQTAIINKDEFLVLKKLAHPFVAMLLYFCENQSLYYYFFPQYVLANLATNVSMYMRIDVKACVYVTCCIINAVEYLYRNCIVHRDISSKCVLFNADFKPVLFHFDYATFYGTMQSSDARLTFLPELASRAPEVISPEIS</sequence>
<evidence type="ECO:0000313" key="4">
    <source>
        <dbReference type="Proteomes" id="UP000095280"/>
    </source>
</evidence>
<name>A0A1I8FZ32_9PLAT</name>
<accession>A0A1I8FZ32</accession>
<dbReference type="GO" id="GO:0000030">
    <property type="term" value="F:mannosyltransferase activity"/>
    <property type="evidence" value="ECO:0007669"/>
    <property type="project" value="TreeGrafter"/>
</dbReference>
<dbReference type="InterPro" id="IPR029044">
    <property type="entry name" value="Nucleotide-diphossugar_trans"/>
</dbReference>
<dbReference type="Gene3D" id="3.30.200.20">
    <property type="entry name" value="Phosphorylase Kinase, domain 1"/>
    <property type="match status" value="1"/>
</dbReference>
<dbReference type="SMART" id="SM00220">
    <property type="entry name" value="S_TKc"/>
    <property type="match status" value="1"/>
</dbReference>
<dbReference type="AlphaFoldDB" id="A0A1I8FZ32"/>
<dbReference type="GO" id="GO:0016020">
    <property type="term" value="C:membrane"/>
    <property type="evidence" value="ECO:0007669"/>
    <property type="project" value="GOC"/>
</dbReference>
<proteinExistence type="predicted"/>
<dbReference type="SUPFAM" id="SSF56112">
    <property type="entry name" value="Protein kinase-like (PK-like)"/>
    <property type="match status" value="1"/>
</dbReference>
<dbReference type="InterPro" id="IPR000719">
    <property type="entry name" value="Prot_kinase_dom"/>
</dbReference>
<dbReference type="SUPFAM" id="SSF53448">
    <property type="entry name" value="Nucleotide-diphospho-sugar transferases"/>
    <property type="match status" value="1"/>
</dbReference>
<evidence type="ECO:0000259" key="3">
    <source>
        <dbReference type="PROSITE" id="PS50011"/>
    </source>
</evidence>
<dbReference type="InterPro" id="IPR011009">
    <property type="entry name" value="Kinase-like_dom_sf"/>
</dbReference>